<dbReference type="InterPro" id="IPR040442">
    <property type="entry name" value="Pyrv_kinase-like_dom_sf"/>
</dbReference>
<comment type="similarity">
    <text evidence="1">Belongs to the HpcH/HpaI aldolase family.</text>
</comment>
<keyword evidence="3" id="KW-0456">Lyase</keyword>
<evidence type="ECO:0000256" key="3">
    <source>
        <dbReference type="ARBA" id="ARBA00023239"/>
    </source>
</evidence>
<dbReference type="Proteomes" id="UP000003250">
    <property type="component" value="Unassembled WGS sequence"/>
</dbReference>
<name>H0HMT4_9HYPH</name>
<feature type="domain" description="HpcH/HpaI aldolase/citrate lyase" evidence="4">
    <location>
        <begin position="40"/>
        <end position="251"/>
    </location>
</feature>
<evidence type="ECO:0000256" key="1">
    <source>
        <dbReference type="ARBA" id="ARBA00005568"/>
    </source>
</evidence>
<dbReference type="PATRIC" id="fig|1107882.3.peg.1422"/>
<gene>
    <name evidence="5" type="ORF">MAXJ12_07242</name>
</gene>
<dbReference type="AlphaFoldDB" id="H0HMT4"/>
<dbReference type="Gene3D" id="3.20.20.60">
    <property type="entry name" value="Phosphoenolpyruvate-binding domains"/>
    <property type="match status" value="1"/>
</dbReference>
<proteinExistence type="inferred from homology"/>
<dbReference type="InterPro" id="IPR015813">
    <property type="entry name" value="Pyrv/PenolPyrv_kinase-like_dom"/>
</dbReference>
<dbReference type="GO" id="GO:0005737">
    <property type="term" value="C:cytoplasm"/>
    <property type="evidence" value="ECO:0007669"/>
    <property type="project" value="TreeGrafter"/>
</dbReference>
<dbReference type="InterPro" id="IPR050251">
    <property type="entry name" value="HpcH-HpaI_aldolase"/>
</dbReference>
<accession>H0HMT4</accession>
<organism evidence="5 6">
    <name type="scientific">Mesorhizobium alhagi CCNWXJ12-2</name>
    <dbReference type="NCBI Taxonomy" id="1107882"/>
    <lineage>
        <taxon>Bacteria</taxon>
        <taxon>Pseudomonadati</taxon>
        <taxon>Pseudomonadota</taxon>
        <taxon>Alphaproteobacteria</taxon>
        <taxon>Hyphomicrobiales</taxon>
        <taxon>Phyllobacteriaceae</taxon>
        <taxon>Allomesorhizobium</taxon>
    </lineage>
</organism>
<evidence type="ECO:0000313" key="5">
    <source>
        <dbReference type="EMBL" id="EHK57956.1"/>
    </source>
</evidence>
<dbReference type="GO" id="GO:0016832">
    <property type="term" value="F:aldehyde-lyase activity"/>
    <property type="evidence" value="ECO:0007669"/>
    <property type="project" value="TreeGrafter"/>
</dbReference>
<dbReference type="PANTHER" id="PTHR30502:SF0">
    <property type="entry name" value="PHOSPHOENOLPYRUVATE CARBOXYLASE FAMILY PROTEIN"/>
    <property type="match status" value="1"/>
</dbReference>
<dbReference type="Pfam" id="PF03328">
    <property type="entry name" value="HpcH_HpaI"/>
    <property type="match status" value="1"/>
</dbReference>
<evidence type="ECO:0000259" key="4">
    <source>
        <dbReference type="Pfam" id="PF03328"/>
    </source>
</evidence>
<dbReference type="GO" id="GO:0046872">
    <property type="term" value="F:metal ion binding"/>
    <property type="evidence" value="ECO:0007669"/>
    <property type="project" value="UniProtKB-KW"/>
</dbReference>
<evidence type="ECO:0000256" key="2">
    <source>
        <dbReference type="ARBA" id="ARBA00022723"/>
    </source>
</evidence>
<sequence>MSLDAASQYLLKLRSDASMFNTKAPLLKRRLSEGGKMGIFWFALGSPALVELAVSRGGDAVVLDMQHGLFARRDLEAAVGCLPPSIPCLVRIEDDSAAAVSRALDAGAEGVLVPMVETGAQAAAAAAACHFPPKGSRSGGGVRPLADFGAYRSAADEAITVGVMIETTRGVANAREIAAAPNVDFVFIGSGDLALSLGSDGAALEKALRAVRDACVAAGKPCGVFTMNAGEASKRAGEGFSITVVANDLSAVMTSFEASYRTFKVGDTSEHGASKA</sequence>
<protein>
    <submittedName>
        <fullName evidence="5">Aldolase</fullName>
    </submittedName>
</protein>
<dbReference type="EMBL" id="AHAM01000048">
    <property type="protein sequence ID" value="EHK57956.1"/>
    <property type="molecule type" value="Genomic_DNA"/>
</dbReference>
<evidence type="ECO:0000313" key="6">
    <source>
        <dbReference type="Proteomes" id="UP000003250"/>
    </source>
</evidence>
<keyword evidence="6" id="KW-1185">Reference proteome</keyword>
<dbReference type="PANTHER" id="PTHR30502">
    <property type="entry name" value="2-KETO-3-DEOXY-L-RHAMNONATE ALDOLASE"/>
    <property type="match status" value="1"/>
</dbReference>
<reference evidence="5 6" key="1">
    <citation type="journal article" date="2012" name="J. Bacteriol.">
        <title>Draft Genome Sequence of Mesorhizobium alhagi CCNWXJ12-2T, a Novel Salt-Resistant Species Isolated from the Desert of Northwestern China.</title>
        <authorList>
            <person name="Zhou M."/>
            <person name="Chen W."/>
            <person name="Chen H."/>
            <person name="Wei G."/>
        </authorList>
    </citation>
    <scope>NUCLEOTIDE SEQUENCE [LARGE SCALE GENOMIC DNA]</scope>
    <source>
        <strain evidence="5 6">CCNWXJ12-2</strain>
    </source>
</reference>
<dbReference type="InterPro" id="IPR005000">
    <property type="entry name" value="Aldolase/citrate-lyase_domain"/>
</dbReference>
<keyword evidence="2" id="KW-0479">Metal-binding</keyword>
<dbReference type="SUPFAM" id="SSF51621">
    <property type="entry name" value="Phosphoenolpyruvate/pyruvate domain"/>
    <property type="match status" value="1"/>
</dbReference>